<dbReference type="InterPro" id="IPR036412">
    <property type="entry name" value="HAD-like_sf"/>
</dbReference>
<dbReference type="OrthoDB" id="193346at2759"/>
<accession>D8LKV2</accession>
<protein>
    <submittedName>
        <fullName evidence="1">Uncharacterized protein</fullName>
    </submittedName>
</protein>
<organism evidence="1 2">
    <name type="scientific">Ectocarpus siliculosus</name>
    <name type="common">Brown alga</name>
    <name type="synonym">Conferva siliculosa</name>
    <dbReference type="NCBI Taxonomy" id="2880"/>
    <lineage>
        <taxon>Eukaryota</taxon>
        <taxon>Sar</taxon>
        <taxon>Stramenopiles</taxon>
        <taxon>Ochrophyta</taxon>
        <taxon>PX clade</taxon>
        <taxon>Phaeophyceae</taxon>
        <taxon>Ectocarpales</taxon>
        <taxon>Ectocarpaceae</taxon>
        <taxon>Ectocarpus</taxon>
    </lineage>
</organism>
<dbReference type="EMBL" id="FN649760">
    <property type="protein sequence ID" value="CBN80085.1"/>
    <property type="molecule type" value="Genomic_DNA"/>
</dbReference>
<dbReference type="SUPFAM" id="SSF56784">
    <property type="entry name" value="HAD-like"/>
    <property type="match status" value="1"/>
</dbReference>
<evidence type="ECO:0000313" key="1">
    <source>
        <dbReference type="EMBL" id="CBN80085.1"/>
    </source>
</evidence>
<dbReference type="Gene3D" id="3.40.50.1000">
    <property type="entry name" value="HAD superfamily/HAD-like"/>
    <property type="match status" value="1"/>
</dbReference>
<evidence type="ECO:0000313" key="2">
    <source>
        <dbReference type="Proteomes" id="UP000002630"/>
    </source>
</evidence>
<reference evidence="1 2" key="1">
    <citation type="journal article" date="2010" name="Nature">
        <title>The Ectocarpus genome and the independent evolution of multicellularity in brown algae.</title>
        <authorList>
            <person name="Cock J.M."/>
            <person name="Sterck L."/>
            <person name="Rouze P."/>
            <person name="Scornet D."/>
            <person name="Allen A.E."/>
            <person name="Amoutzias G."/>
            <person name="Anthouard V."/>
            <person name="Artiguenave F."/>
            <person name="Aury J.M."/>
            <person name="Badger J.H."/>
            <person name="Beszteri B."/>
            <person name="Billiau K."/>
            <person name="Bonnet E."/>
            <person name="Bothwell J.H."/>
            <person name="Bowler C."/>
            <person name="Boyen C."/>
            <person name="Brownlee C."/>
            <person name="Carrano C.J."/>
            <person name="Charrier B."/>
            <person name="Cho G.Y."/>
            <person name="Coelho S.M."/>
            <person name="Collen J."/>
            <person name="Corre E."/>
            <person name="Da Silva C."/>
            <person name="Delage L."/>
            <person name="Delaroque N."/>
            <person name="Dittami S.M."/>
            <person name="Doulbeau S."/>
            <person name="Elias M."/>
            <person name="Farnham G."/>
            <person name="Gachon C.M."/>
            <person name="Gschloessl B."/>
            <person name="Heesch S."/>
            <person name="Jabbari K."/>
            <person name="Jubin C."/>
            <person name="Kawai H."/>
            <person name="Kimura K."/>
            <person name="Kloareg B."/>
            <person name="Kupper F.C."/>
            <person name="Lang D."/>
            <person name="Le Bail A."/>
            <person name="Leblanc C."/>
            <person name="Lerouge P."/>
            <person name="Lohr M."/>
            <person name="Lopez P.J."/>
            <person name="Martens C."/>
            <person name="Maumus F."/>
            <person name="Michel G."/>
            <person name="Miranda-Saavedra D."/>
            <person name="Morales J."/>
            <person name="Moreau H."/>
            <person name="Motomura T."/>
            <person name="Nagasato C."/>
            <person name="Napoli C.A."/>
            <person name="Nelson D.R."/>
            <person name="Nyvall-Collen P."/>
            <person name="Peters A.F."/>
            <person name="Pommier C."/>
            <person name="Potin P."/>
            <person name="Poulain J."/>
            <person name="Quesneville H."/>
            <person name="Read B."/>
            <person name="Rensing S.A."/>
            <person name="Ritter A."/>
            <person name="Rousvoal S."/>
            <person name="Samanta M."/>
            <person name="Samson G."/>
            <person name="Schroeder D.C."/>
            <person name="Segurens B."/>
            <person name="Strittmatter M."/>
            <person name="Tonon T."/>
            <person name="Tregear J.W."/>
            <person name="Valentin K."/>
            <person name="von Dassow P."/>
            <person name="Yamagishi T."/>
            <person name="Van de Peer Y."/>
            <person name="Wincker P."/>
        </authorList>
    </citation>
    <scope>NUCLEOTIDE SEQUENCE [LARGE SCALE GENOMIC DNA]</scope>
    <source>
        <strain evidence="2">Ec32 / CCAP1310/4</strain>
    </source>
</reference>
<keyword evidence="2" id="KW-1185">Reference proteome</keyword>
<gene>
    <name evidence="1" type="ORF">Esi_0031_0055</name>
</gene>
<dbReference type="InterPro" id="IPR023214">
    <property type="entry name" value="HAD_sf"/>
</dbReference>
<dbReference type="Proteomes" id="UP000002630">
    <property type="component" value="Unassembled WGS sequence"/>
</dbReference>
<dbReference type="AlphaFoldDB" id="D8LKV2"/>
<dbReference type="InParanoid" id="D8LKV2"/>
<sequence>MTAGNAAIEQECALDPAMAELRQHLLRHRITFCVFDMDLTVTKMHTRGALPRDPDTMRSYLESGRATDAVKTMKLCRALGLTIGIATFQREVDDSAHIGGSHLVRRVLGAIGAGDLVSDRDVVALTSSQYSEMIRHQESYTKNDMIRVLFERRGEAYSPGNTLLIDDTRRNVEAFVRIGGHGLLVEGGQGLILRNAKIDRLTTIAKG</sequence>
<proteinExistence type="predicted"/>
<name>D8LKV2_ECTSI</name>